<protein>
    <submittedName>
        <fullName evidence="2">DUF4383 domain-containing protein</fullName>
    </submittedName>
</protein>
<keyword evidence="3" id="KW-1185">Reference proteome</keyword>
<keyword evidence="1" id="KW-0812">Transmembrane</keyword>
<evidence type="ECO:0000313" key="3">
    <source>
        <dbReference type="Proteomes" id="UP001336020"/>
    </source>
</evidence>
<feature type="transmembrane region" description="Helical" evidence="1">
    <location>
        <begin position="123"/>
        <end position="141"/>
    </location>
</feature>
<gene>
    <name evidence="2" type="ORF">Q7514_17425</name>
</gene>
<keyword evidence="1" id="KW-1133">Transmembrane helix</keyword>
<dbReference type="Pfam" id="PF14325">
    <property type="entry name" value="DUF4383"/>
    <property type="match status" value="1"/>
</dbReference>
<feature type="transmembrane region" description="Helical" evidence="1">
    <location>
        <begin position="88"/>
        <end position="107"/>
    </location>
</feature>
<comment type="caution">
    <text evidence="2">The sequence shown here is derived from an EMBL/GenBank/DDBJ whole genome shotgun (WGS) entry which is preliminary data.</text>
</comment>
<dbReference type="RefSeq" id="WP_330134554.1">
    <property type="nucleotide sequence ID" value="NZ_JAUTXY010000008.1"/>
</dbReference>
<feature type="transmembrane region" description="Helical" evidence="1">
    <location>
        <begin position="16"/>
        <end position="37"/>
    </location>
</feature>
<dbReference type="EMBL" id="JAUTXY010000008">
    <property type="protein sequence ID" value="MEE2059302.1"/>
    <property type="molecule type" value="Genomic_DNA"/>
</dbReference>
<sequence>MSNSDPAFAARSRVQGYAFAVALVFVMIGALGFVPGLTSNYSTIMRVGADSQAHLLGLFQVSAVHNVVHLVFGAVGLLAARRLTWSRIYLLLGGGVYLGLVAYGIIIEHHSATNVLPVNNADNWLHGALGAVMVLLAVYPGGRTRPLLPGSVPRRRWPRPRRR</sequence>
<keyword evidence="1" id="KW-0472">Membrane</keyword>
<organism evidence="2 3">
    <name type="scientific">Rhodococcus artemisiae</name>
    <dbReference type="NCBI Taxonomy" id="714159"/>
    <lineage>
        <taxon>Bacteria</taxon>
        <taxon>Bacillati</taxon>
        <taxon>Actinomycetota</taxon>
        <taxon>Actinomycetes</taxon>
        <taxon>Mycobacteriales</taxon>
        <taxon>Nocardiaceae</taxon>
        <taxon>Rhodococcus</taxon>
    </lineage>
</organism>
<accession>A0ABU7LDH0</accession>
<proteinExistence type="predicted"/>
<dbReference type="Proteomes" id="UP001336020">
    <property type="component" value="Unassembled WGS sequence"/>
</dbReference>
<name>A0ABU7LDH0_9NOCA</name>
<evidence type="ECO:0000256" key="1">
    <source>
        <dbReference type="SAM" id="Phobius"/>
    </source>
</evidence>
<reference evidence="2 3" key="1">
    <citation type="submission" date="2023-07" db="EMBL/GenBank/DDBJ databases">
        <authorList>
            <person name="Girao M."/>
            <person name="Carvalho M.F."/>
        </authorList>
    </citation>
    <scope>NUCLEOTIDE SEQUENCE [LARGE SCALE GENOMIC DNA]</scope>
    <source>
        <strain evidence="2 3">YIM65754</strain>
    </source>
</reference>
<evidence type="ECO:0000313" key="2">
    <source>
        <dbReference type="EMBL" id="MEE2059302.1"/>
    </source>
</evidence>
<feature type="transmembrane region" description="Helical" evidence="1">
    <location>
        <begin position="57"/>
        <end position="79"/>
    </location>
</feature>